<gene>
    <name evidence="3" type="primary">ga06817</name>
    <name evidence="3" type="ORF">PR202_ga06817</name>
</gene>
<evidence type="ECO:0000256" key="1">
    <source>
        <dbReference type="SAM" id="MobiDB-lite"/>
    </source>
</evidence>
<dbReference type="PANTHER" id="PTHR31672:SF8">
    <property type="entry name" value="F-BOX DOMAIN-CONTAINING PROTEIN"/>
    <property type="match status" value="1"/>
</dbReference>
<protein>
    <recommendedName>
        <fullName evidence="2">F-box domain-containing protein</fullName>
    </recommendedName>
</protein>
<dbReference type="InterPro" id="IPR036047">
    <property type="entry name" value="F-box-like_dom_sf"/>
</dbReference>
<dbReference type="InterPro" id="IPR001810">
    <property type="entry name" value="F-box_dom"/>
</dbReference>
<accession>A0AAV5BY06</accession>
<reference evidence="3" key="2">
    <citation type="submission" date="2021-12" db="EMBL/GenBank/DDBJ databases">
        <title>Resequencing data analysis of finger millet.</title>
        <authorList>
            <person name="Hatakeyama M."/>
            <person name="Aluri S."/>
            <person name="Balachadran M.T."/>
            <person name="Sivarajan S.R."/>
            <person name="Poveda L."/>
            <person name="Shimizu-Inatsugi R."/>
            <person name="Schlapbach R."/>
            <person name="Sreeman S.M."/>
            <person name="Shimizu K.K."/>
        </authorList>
    </citation>
    <scope>NUCLEOTIDE SEQUENCE</scope>
</reference>
<dbReference type="SUPFAM" id="SSF81383">
    <property type="entry name" value="F-box domain"/>
    <property type="match status" value="1"/>
</dbReference>
<dbReference type="PANTHER" id="PTHR31672">
    <property type="entry name" value="BNACNNG10540D PROTEIN"/>
    <property type="match status" value="1"/>
</dbReference>
<dbReference type="Gene3D" id="1.20.1280.50">
    <property type="match status" value="1"/>
</dbReference>
<dbReference type="AlphaFoldDB" id="A0AAV5BY06"/>
<sequence>MDFRCFNFHNPQVPSETEEQARHEAEEHFASAPARLNPNPNRPHAAGDSCLVGRRRCHRQRNQLAAAASRGLSPTPSPAVRPAVPGGEVIRETASPPAFAKSLNFILDMEDTNDDLDEQNEAQESQVNVPQDAQEIILTFLPGRVVVKLRIVCKFWRDIVEEPSFVDRHLSNSLRFHQSIACFTSLDRGLAHMYTFDPTSMNFTSAELVLSDRFHMSAPCNGLVCAYDYKGNAEVLNPTLQRQLSLPVSGLKLQSLSSEYFLGFVHSTKEYKVVSVRHRMQFLTFEICTIGMLSWRIARESAELLKTTKAVIVNDAIYWLLLHEASSVLCREILMLNLTDEQFSKIALPDAAKGHDLALLEGEGKLHLVSTPADGSNDTVSDIWVLDCTEQIWVQSETVAPRLPAGMSLFFLCKMKIFCGSQHQLFCVDLLDGKISYIPMPSGETLISCGTFVESFAPAAIGLLNSTVSSSSTGASLTELSSAQTGPSSCGAGSSLRVLRRSCDVIGWSKTDLEQSLERAKRIVNMEWKVSKRRLFHR</sequence>
<evidence type="ECO:0000313" key="4">
    <source>
        <dbReference type="Proteomes" id="UP001054889"/>
    </source>
</evidence>
<dbReference type="Proteomes" id="UP001054889">
    <property type="component" value="Unassembled WGS sequence"/>
</dbReference>
<feature type="domain" description="F-box" evidence="2">
    <location>
        <begin position="129"/>
        <end position="169"/>
    </location>
</feature>
<feature type="region of interest" description="Disordered" evidence="1">
    <location>
        <begin position="62"/>
        <end position="82"/>
    </location>
</feature>
<organism evidence="3 4">
    <name type="scientific">Eleusine coracana subsp. coracana</name>
    <dbReference type="NCBI Taxonomy" id="191504"/>
    <lineage>
        <taxon>Eukaryota</taxon>
        <taxon>Viridiplantae</taxon>
        <taxon>Streptophyta</taxon>
        <taxon>Embryophyta</taxon>
        <taxon>Tracheophyta</taxon>
        <taxon>Spermatophyta</taxon>
        <taxon>Magnoliopsida</taxon>
        <taxon>Liliopsida</taxon>
        <taxon>Poales</taxon>
        <taxon>Poaceae</taxon>
        <taxon>PACMAD clade</taxon>
        <taxon>Chloridoideae</taxon>
        <taxon>Cynodonteae</taxon>
        <taxon>Eleusininae</taxon>
        <taxon>Eleusine</taxon>
    </lineage>
</organism>
<comment type="caution">
    <text evidence="3">The sequence shown here is derived from an EMBL/GenBank/DDBJ whole genome shotgun (WGS) entry which is preliminary data.</text>
</comment>
<proteinExistence type="predicted"/>
<dbReference type="NCBIfam" id="TIGR01640">
    <property type="entry name" value="F_box_assoc_1"/>
    <property type="match status" value="1"/>
</dbReference>
<dbReference type="Pfam" id="PF08268">
    <property type="entry name" value="FBA_3"/>
    <property type="match status" value="1"/>
</dbReference>
<dbReference type="InterPro" id="IPR013187">
    <property type="entry name" value="F-box-assoc_dom_typ3"/>
</dbReference>
<evidence type="ECO:0000313" key="3">
    <source>
        <dbReference type="EMBL" id="GJM90530.1"/>
    </source>
</evidence>
<dbReference type="SMART" id="SM00256">
    <property type="entry name" value="FBOX"/>
    <property type="match status" value="1"/>
</dbReference>
<dbReference type="EMBL" id="BQKI01000003">
    <property type="protein sequence ID" value="GJM90530.1"/>
    <property type="molecule type" value="Genomic_DNA"/>
</dbReference>
<reference evidence="3" key="1">
    <citation type="journal article" date="2018" name="DNA Res.">
        <title>Multiple hybrid de novo genome assembly of finger millet, an orphan allotetraploid crop.</title>
        <authorList>
            <person name="Hatakeyama M."/>
            <person name="Aluri S."/>
            <person name="Balachadran M.T."/>
            <person name="Sivarajan S.R."/>
            <person name="Patrignani A."/>
            <person name="Gruter S."/>
            <person name="Poveda L."/>
            <person name="Shimizu-Inatsugi R."/>
            <person name="Baeten J."/>
            <person name="Francoijs K.J."/>
            <person name="Nataraja K.N."/>
            <person name="Reddy Y.A.N."/>
            <person name="Phadnis S."/>
            <person name="Ravikumar R.L."/>
            <person name="Schlapbach R."/>
            <person name="Sreeman S.M."/>
            <person name="Shimizu K.K."/>
        </authorList>
    </citation>
    <scope>NUCLEOTIDE SEQUENCE</scope>
</reference>
<keyword evidence="4" id="KW-1185">Reference proteome</keyword>
<dbReference type="InterPro" id="IPR050796">
    <property type="entry name" value="SCF_F-box_component"/>
</dbReference>
<evidence type="ECO:0000259" key="2">
    <source>
        <dbReference type="SMART" id="SM00256"/>
    </source>
</evidence>
<dbReference type="InterPro" id="IPR017451">
    <property type="entry name" value="F-box-assoc_interact_dom"/>
</dbReference>
<name>A0AAV5BY06_ELECO</name>
<dbReference type="Pfam" id="PF00646">
    <property type="entry name" value="F-box"/>
    <property type="match status" value="1"/>
</dbReference>